<dbReference type="SUPFAM" id="SSF52096">
    <property type="entry name" value="ClpP/crotonase"/>
    <property type="match status" value="1"/>
</dbReference>
<comment type="similarity">
    <text evidence="1 6">Belongs to the peptidase S14 family.</text>
</comment>
<dbReference type="InterPro" id="IPR023562">
    <property type="entry name" value="ClpP/TepA"/>
</dbReference>
<evidence type="ECO:0000256" key="1">
    <source>
        <dbReference type="ARBA" id="ARBA00007039"/>
    </source>
</evidence>
<reference evidence="7" key="2">
    <citation type="journal article" date="2021" name="PeerJ">
        <title>Extensive microbial diversity within the chicken gut microbiome revealed by metagenomics and culture.</title>
        <authorList>
            <person name="Gilroy R."/>
            <person name="Ravi A."/>
            <person name="Getino M."/>
            <person name="Pursley I."/>
            <person name="Horton D.L."/>
            <person name="Alikhan N.F."/>
            <person name="Baker D."/>
            <person name="Gharbi K."/>
            <person name="Hall N."/>
            <person name="Watson M."/>
            <person name="Adriaenssens E.M."/>
            <person name="Foster-Nyarko E."/>
            <person name="Jarju S."/>
            <person name="Secka A."/>
            <person name="Antonio M."/>
            <person name="Oren A."/>
            <person name="Chaudhuri R.R."/>
            <person name="La Ragione R."/>
            <person name="Hildebrand F."/>
            <person name="Pallen M.J."/>
        </authorList>
    </citation>
    <scope>NUCLEOTIDE SEQUENCE</scope>
    <source>
        <strain evidence="7">ChiGjej1B1-24693</strain>
    </source>
</reference>
<comment type="caution">
    <text evidence="7">The sequence shown here is derived from an EMBL/GenBank/DDBJ whole genome shotgun (WGS) entry which is preliminary data.</text>
</comment>
<dbReference type="Proteomes" id="UP000886842">
    <property type="component" value="Unassembled WGS sequence"/>
</dbReference>
<dbReference type="EMBL" id="DVLP01000376">
    <property type="protein sequence ID" value="HIT76470.1"/>
    <property type="molecule type" value="Genomic_DNA"/>
</dbReference>
<dbReference type="InterPro" id="IPR029045">
    <property type="entry name" value="ClpP/crotonase-like_dom_sf"/>
</dbReference>
<dbReference type="Gene3D" id="3.90.226.10">
    <property type="entry name" value="2-enoyl-CoA Hydratase, Chain A, domain 1"/>
    <property type="match status" value="1"/>
</dbReference>
<evidence type="ECO:0000256" key="2">
    <source>
        <dbReference type="ARBA" id="ARBA00022490"/>
    </source>
</evidence>
<proteinExistence type="inferred from homology"/>
<dbReference type="GO" id="GO:0004176">
    <property type="term" value="F:ATP-dependent peptidase activity"/>
    <property type="evidence" value="ECO:0007669"/>
    <property type="project" value="InterPro"/>
</dbReference>
<dbReference type="PANTHER" id="PTHR10381:SF70">
    <property type="entry name" value="ATP-DEPENDENT CLP PROTEASE PROTEOLYTIC SUBUNIT"/>
    <property type="match status" value="1"/>
</dbReference>
<keyword evidence="2" id="KW-0963">Cytoplasm</keyword>
<dbReference type="Pfam" id="PF00574">
    <property type="entry name" value="CLP_protease"/>
    <property type="match status" value="1"/>
</dbReference>
<reference evidence="7" key="1">
    <citation type="submission" date="2020-10" db="EMBL/GenBank/DDBJ databases">
        <authorList>
            <person name="Gilroy R."/>
        </authorList>
    </citation>
    <scope>NUCLEOTIDE SEQUENCE</scope>
    <source>
        <strain evidence="7">ChiGjej1B1-24693</strain>
    </source>
</reference>
<protein>
    <recommendedName>
        <fullName evidence="6">ATP-dependent Clp protease proteolytic subunit</fullName>
    </recommendedName>
</protein>
<dbReference type="GO" id="GO:0006515">
    <property type="term" value="P:protein quality control for misfolded or incompletely synthesized proteins"/>
    <property type="evidence" value="ECO:0007669"/>
    <property type="project" value="TreeGrafter"/>
</dbReference>
<dbReference type="InterPro" id="IPR001907">
    <property type="entry name" value="ClpP"/>
</dbReference>
<keyword evidence="5" id="KW-0720">Serine protease</keyword>
<keyword evidence="3 7" id="KW-0645">Protease</keyword>
<dbReference type="GO" id="GO:0051117">
    <property type="term" value="F:ATPase binding"/>
    <property type="evidence" value="ECO:0007669"/>
    <property type="project" value="TreeGrafter"/>
</dbReference>
<dbReference type="GO" id="GO:0009368">
    <property type="term" value="C:endopeptidase Clp complex"/>
    <property type="evidence" value="ECO:0007669"/>
    <property type="project" value="TreeGrafter"/>
</dbReference>
<evidence type="ECO:0000313" key="7">
    <source>
        <dbReference type="EMBL" id="HIT76470.1"/>
    </source>
</evidence>
<organism evidence="7 8">
    <name type="scientific">Candidatus Avipropionibacterium avicola</name>
    <dbReference type="NCBI Taxonomy" id="2840701"/>
    <lineage>
        <taxon>Bacteria</taxon>
        <taxon>Bacillati</taxon>
        <taxon>Actinomycetota</taxon>
        <taxon>Actinomycetes</taxon>
        <taxon>Propionibacteriales</taxon>
        <taxon>Propionibacteriaceae</taxon>
        <taxon>Propionibacteriaceae incertae sedis</taxon>
        <taxon>Candidatus Avipropionibacterium</taxon>
    </lineage>
</organism>
<name>A0A9D1KN96_9ACTN</name>
<evidence type="ECO:0000256" key="5">
    <source>
        <dbReference type="ARBA" id="ARBA00022825"/>
    </source>
</evidence>
<evidence type="ECO:0000256" key="4">
    <source>
        <dbReference type="ARBA" id="ARBA00022801"/>
    </source>
</evidence>
<gene>
    <name evidence="7" type="ORF">IAA98_12870</name>
</gene>
<dbReference type="AlphaFoldDB" id="A0A9D1KN96"/>
<evidence type="ECO:0000313" key="8">
    <source>
        <dbReference type="Proteomes" id="UP000886842"/>
    </source>
</evidence>
<accession>A0A9D1KN96</accession>
<keyword evidence="4" id="KW-0378">Hydrolase</keyword>
<dbReference type="GO" id="GO:0004252">
    <property type="term" value="F:serine-type endopeptidase activity"/>
    <property type="evidence" value="ECO:0007669"/>
    <property type="project" value="InterPro"/>
</dbReference>
<sequence>MSDDEQTPTPDRDDGVAQNLMEHRVLVLDGELDDHNGTRLLSQLVMLSAADPKTDIALWINSPGGSVPAMVAISDVMRAIPNDVTTCALGIAASAGQFLLSAGTPGKRYALEHSRILMHQGSSGIGGSAVDIELQAEDLRHVRDTVLGLIADFTGQSVETVFADSLRDRWYTAQASVEYGFIDRIVTDPLVLTPTKPSVGLGYRGFTTTEEVRS</sequence>
<dbReference type="CDD" id="cd07017">
    <property type="entry name" value="S14_ClpP_2"/>
    <property type="match status" value="1"/>
</dbReference>
<evidence type="ECO:0000256" key="6">
    <source>
        <dbReference type="RuleBase" id="RU003567"/>
    </source>
</evidence>
<evidence type="ECO:0000256" key="3">
    <source>
        <dbReference type="ARBA" id="ARBA00022670"/>
    </source>
</evidence>
<dbReference type="PRINTS" id="PR00127">
    <property type="entry name" value="CLPPROTEASEP"/>
</dbReference>
<dbReference type="PANTHER" id="PTHR10381">
    <property type="entry name" value="ATP-DEPENDENT CLP PROTEASE PROTEOLYTIC SUBUNIT"/>
    <property type="match status" value="1"/>
</dbReference>